<dbReference type="PANTHER" id="PTHR44591">
    <property type="entry name" value="STRESS RESPONSE REGULATOR PROTEIN 1"/>
    <property type="match status" value="1"/>
</dbReference>
<reference evidence="4 5" key="1">
    <citation type="submission" date="2017-09" db="EMBL/GenBank/DDBJ databases">
        <title>Depth-based differentiation of microbial function through sediment-hosted aquifers and enrichment of novel symbionts in the deep terrestrial subsurface.</title>
        <authorList>
            <person name="Probst A.J."/>
            <person name="Ladd B."/>
            <person name="Jarett J.K."/>
            <person name="Geller-Mcgrath D.E."/>
            <person name="Sieber C.M."/>
            <person name="Emerson J.B."/>
            <person name="Anantharaman K."/>
            <person name="Thomas B.C."/>
            <person name="Malmstrom R."/>
            <person name="Stieglmeier M."/>
            <person name="Klingl A."/>
            <person name="Woyke T."/>
            <person name="Ryan C.M."/>
            <person name="Banfield J.F."/>
        </authorList>
    </citation>
    <scope>NUCLEOTIDE SEQUENCE [LARGE SCALE GENOMIC DNA]</scope>
    <source>
        <strain evidence="4">CG11_big_fil_rev_8_21_14_0_20_45_26</strain>
    </source>
</reference>
<dbReference type="InterPro" id="IPR001789">
    <property type="entry name" value="Sig_transdc_resp-reg_receiver"/>
</dbReference>
<evidence type="ECO:0000259" key="3">
    <source>
        <dbReference type="PROSITE" id="PS50110"/>
    </source>
</evidence>
<sequence length="128" mass="14565">MIKKSILLVDDDSMVLSTIKRLLEKAGHVVSAFQNPKEAIEATLMEDFDLIIADIRMPEIDGVQAVRYMRQIREDKNKPDIPEIFITGYAEDDAKSARALNPYAVHFKPFDLNEFLKIVNEALSRQDG</sequence>
<evidence type="ECO:0000256" key="2">
    <source>
        <dbReference type="PROSITE-ProRule" id="PRU00169"/>
    </source>
</evidence>
<dbReference type="EMBL" id="PCVY01000037">
    <property type="protein sequence ID" value="PIQ86692.1"/>
    <property type="molecule type" value="Genomic_DNA"/>
</dbReference>
<dbReference type="InterPro" id="IPR011006">
    <property type="entry name" value="CheY-like_superfamily"/>
</dbReference>
<name>A0A2H0LQK1_9BACT</name>
<proteinExistence type="predicted"/>
<evidence type="ECO:0000313" key="5">
    <source>
        <dbReference type="Proteomes" id="UP000230859"/>
    </source>
</evidence>
<accession>A0A2H0LQK1</accession>
<keyword evidence="1 2" id="KW-0597">Phosphoprotein</keyword>
<dbReference type="AlphaFoldDB" id="A0A2H0LQK1"/>
<dbReference type="Gene3D" id="3.40.50.2300">
    <property type="match status" value="1"/>
</dbReference>
<dbReference type="SUPFAM" id="SSF52172">
    <property type="entry name" value="CheY-like"/>
    <property type="match status" value="1"/>
</dbReference>
<dbReference type="Pfam" id="PF00072">
    <property type="entry name" value="Response_reg"/>
    <property type="match status" value="1"/>
</dbReference>
<dbReference type="GO" id="GO:0000160">
    <property type="term" value="P:phosphorelay signal transduction system"/>
    <property type="evidence" value="ECO:0007669"/>
    <property type="project" value="InterPro"/>
</dbReference>
<dbReference type="Proteomes" id="UP000230859">
    <property type="component" value="Unassembled WGS sequence"/>
</dbReference>
<dbReference type="PROSITE" id="PS50110">
    <property type="entry name" value="RESPONSE_REGULATORY"/>
    <property type="match status" value="1"/>
</dbReference>
<evidence type="ECO:0000313" key="4">
    <source>
        <dbReference type="EMBL" id="PIQ86692.1"/>
    </source>
</evidence>
<feature type="modified residue" description="4-aspartylphosphate" evidence="2">
    <location>
        <position position="54"/>
    </location>
</feature>
<dbReference type="InterPro" id="IPR050595">
    <property type="entry name" value="Bact_response_regulator"/>
</dbReference>
<organism evidence="4 5">
    <name type="scientific">Candidatus Abzuiibacterium crystallinum</name>
    <dbReference type="NCBI Taxonomy" id="1974748"/>
    <lineage>
        <taxon>Bacteria</taxon>
        <taxon>Pseudomonadati</taxon>
        <taxon>Candidatus Omnitrophota</taxon>
        <taxon>Candidatus Abzuiibacterium</taxon>
    </lineage>
</organism>
<protein>
    <recommendedName>
        <fullName evidence="3">Response regulatory domain-containing protein</fullName>
    </recommendedName>
</protein>
<comment type="caution">
    <text evidence="4">The sequence shown here is derived from an EMBL/GenBank/DDBJ whole genome shotgun (WGS) entry which is preliminary data.</text>
</comment>
<gene>
    <name evidence="4" type="ORF">COV74_03750</name>
</gene>
<dbReference type="PANTHER" id="PTHR44591:SF3">
    <property type="entry name" value="RESPONSE REGULATORY DOMAIN-CONTAINING PROTEIN"/>
    <property type="match status" value="1"/>
</dbReference>
<evidence type="ECO:0000256" key="1">
    <source>
        <dbReference type="ARBA" id="ARBA00022553"/>
    </source>
</evidence>
<feature type="domain" description="Response regulatory" evidence="3">
    <location>
        <begin position="5"/>
        <end position="123"/>
    </location>
</feature>
<dbReference type="SMART" id="SM00448">
    <property type="entry name" value="REC"/>
    <property type="match status" value="1"/>
</dbReference>